<dbReference type="OrthoDB" id="2017893at2759"/>
<dbReference type="InterPro" id="IPR033263">
    <property type="entry name" value="RNF180"/>
</dbReference>
<accession>A0A5B7F9H2</accession>
<dbReference type="GO" id="GO:0042415">
    <property type="term" value="P:norepinephrine metabolic process"/>
    <property type="evidence" value="ECO:0007669"/>
    <property type="project" value="TreeGrafter"/>
</dbReference>
<organism evidence="1 2">
    <name type="scientific">Portunus trituberculatus</name>
    <name type="common">Swimming crab</name>
    <name type="synonym">Neptunus trituberculatus</name>
    <dbReference type="NCBI Taxonomy" id="210409"/>
    <lineage>
        <taxon>Eukaryota</taxon>
        <taxon>Metazoa</taxon>
        <taxon>Ecdysozoa</taxon>
        <taxon>Arthropoda</taxon>
        <taxon>Crustacea</taxon>
        <taxon>Multicrustacea</taxon>
        <taxon>Malacostraca</taxon>
        <taxon>Eumalacostraca</taxon>
        <taxon>Eucarida</taxon>
        <taxon>Decapoda</taxon>
        <taxon>Pleocyemata</taxon>
        <taxon>Brachyura</taxon>
        <taxon>Eubrachyura</taxon>
        <taxon>Portunoidea</taxon>
        <taxon>Portunidae</taxon>
        <taxon>Portuninae</taxon>
        <taxon>Portunus</taxon>
    </lineage>
</organism>
<dbReference type="AlphaFoldDB" id="A0A5B7F9H2"/>
<comment type="caution">
    <text evidence="1">The sequence shown here is derived from an EMBL/GenBank/DDBJ whole genome shotgun (WGS) entry which is preliminary data.</text>
</comment>
<name>A0A5B7F9H2_PORTR</name>
<dbReference type="GO" id="GO:0061630">
    <property type="term" value="F:ubiquitin protein ligase activity"/>
    <property type="evidence" value="ECO:0007669"/>
    <property type="project" value="InterPro"/>
</dbReference>
<dbReference type="GO" id="GO:0031624">
    <property type="term" value="F:ubiquitin conjugating enzyme binding"/>
    <property type="evidence" value="ECO:0007669"/>
    <property type="project" value="TreeGrafter"/>
</dbReference>
<keyword evidence="2" id="KW-1185">Reference proteome</keyword>
<dbReference type="GO" id="GO:0032436">
    <property type="term" value="P:positive regulation of proteasomal ubiquitin-dependent protein catabolic process"/>
    <property type="evidence" value="ECO:0007669"/>
    <property type="project" value="TreeGrafter"/>
</dbReference>
<dbReference type="PANTHER" id="PTHR46717">
    <property type="entry name" value="E3 UBIQUITIN-PROTEIN LIGASE RNF180"/>
    <property type="match status" value="1"/>
</dbReference>
<evidence type="ECO:0000313" key="1">
    <source>
        <dbReference type="EMBL" id="MPC44270.1"/>
    </source>
</evidence>
<sequence length="196" mass="21661">MENERIRCRKCRSVLLSETKLCVLDAHGKEYHDTVVDETNNPECTCPSLMEHSCLYLSEESFPDFVLQAIEELFQVTPQSSWTKGKVYCPACQARLGSFNFVSGSQCACGSHVLPQAHILKSKVDWMKVNELLPHPVSFPNQSVVLCASTLPLDESSQVSPSEASDVKEGAATVVPRNFTDLQPTDVPPEDTCLGR</sequence>
<proteinExistence type="predicted"/>
<dbReference type="GO" id="GO:0000209">
    <property type="term" value="P:protein polyubiquitination"/>
    <property type="evidence" value="ECO:0007669"/>
    <property type="project" value="InterPro"/>
</dbReference>
<dbReference type="GO" id="GO:0042428">
    <property type="term" value="P:serotonin metabolic process"/>
    <property type="evidence" value="ECO:0007669"/>
    <property type="project" value="TreeGrafter"/>
</dbReference>
<dbReference type="PANTHER" id="PTHR46717:SF1">
    <property type="entry name" value="E3 UBIQUITIN-PROTEIN LIGASE RNF180"/>
    <property type="match status" value="1"/>
</dbReference>
<dbReference type="GO" id="GO:0005789">
    <property type="term" value="C:endoplasmic reticulum membrane"/>
    <property type="evidence" value="ECO:0007669"/>
    <property type="project" value="TreeGrafter"/>
</dbReference>
<reference evidence="1 2" key="1">
    <citation type="submission" date="2019-05" db="EMBL/GenBank/DDBJ databases">
        <title>Another draft genome of Portunus trituberculatus and its Hox gene families provides insights of decapod evolution.</title>
        <authorList>
            <person name="Jeong J.-H."/>
            <person name="Song I."/>
            <person name="Kim S."/>
            <person name="Choi T."/>
            <person name="Kim D."/>
            <person name="Ryu S."/>
            <person name="Kim W."/>
        </authorList>
    </citation>
    <scope>NUCLEOTIDE SEQUENCE [LARGE SCALE GENOMIC DNA]</scope>
    <source>
        <tissue evidence="1">Muscle</tissue>
    </source>
</reference>
<evidence type="ECO:0000313" key="2">
    <source>
        <dbReference type="Proteomes" id="UP000324222"/>
    </source>
</evidence>
<protein>
    <submittedName>
        <fullName evidence="1">E3 ubiquitin-protein ligase RNF180</fullName>
    </submittedName>
</protein>
<gene>
    <name evidence="1" type="primary">RNF180</name>
    <name evidence="1" type="ORF">E2C01_037940</name>
</gene>
<dbReference type="Proteomes" id="UP000324222">
    <property type="component" value="Unassembled WGS sequence"/>
</dbReference>
<dbReference type="EMBL" id="VSRR010006202">
    <property type="protein sequence ID" value="MPC44270.1"/>
    <property type="molecule type" value="Genomic_DNA"/>
</dbReference>